<dbReference type="NCBIfam" id="NF006579">
    <property type="entry name" value="PRK09104.1"/>
    <property type="match status" value="1"/>
</dbReference>
<organism evidence="5 6">
    <name type="scientific">Pseudovibrio ascidiaceicola</name>
    <dbReference type="NCBI Taxonomy" id="285279"/>
    <lineage>
        <taxon>Bacteria</taxon>
        <taxon>Pseudomonadati</taxon>
        <taxon>Pseudomonadota</taxon>
        <taxon>Alphaproteobacteria</taxon>
        <taxon>Hyphomicrobiales</taxon>
        <taxon>Stappiaceae</taxon>
        <taxon>Pseudovibrio</taxon>
    </lineage>
</organism>
<keyword evidence="6" id="KW-1185">Reference proteome</keyword>
<keyword evidence="3" id="KW-0378">Hydrolase</keyword>
<reference evidence="5 6" key="1">
    <citation type="submission" date="2016-10" db="EMBL/GenBank/DDBJ databases">
        <authorList>
            <person name="Varghese N."/>
            <person name="Submissions S."/>
        </authorList>
    </citation>
    <scope>NUCLEOTIDE SEQUENCE [LARGE SCALE GENOMIC DNA]</scope>
    <source>
        <strain evidence="5 6">DSM 16392</strain>
    </source>
</reference>
<dbReference type="InterPro" id="IPR011650">
    <property type="entry name" value="Peptidase_M20_dimer"/>
</dbReference>
<dbReference type="Proteomes" id="UP000199598">
    <property type="component" value="Unassembled WGS sequence"/>
</dbReference>
<dbReference type="Gene3D" id="3.30.70.360">
    <property type="match status" value="1"/>
</dbReference>
<dbReference type="NCBIfam" id="NF006053">
    <property type="entry name" value="PRK08201.1"/>
    <property type="match status" value="1"/>
</dbReference>
<accession>A0A1I4DB22</accession>
<dbReference type="Gene3D" id="3.40.630.10">
    <property type="entry name" value="Zn peptidases"/>
    <property type="match status" value="1"/>
</dbReference>
<keyword evidence="1" id="KW-0645">Protease</keyword>
<evidence type="ECO:0000256" key="3">
    <source>
        <dbReference type="ARBA" id="ARBA00022801"/>
    </source>
</evidence>
<evidence type="ECO:0000256" key="2">
    <source>
        <dbReference type="ARBA" id="ARBA00022723"/>
    </source>
</evidence>
<dbReference type="InterPro" id="IPR002933">
    <property type="entry name" value="Peptidase_M20"/>
</dbReference>
<evidence type="ECO:0000256" key="1">
    <source>
        <dbReference type="ARBA" id="ARBA00022670"/>
    </source>
</evidence>
<evidence type="ECO:0000313" key="6">
    <source>
        <dbReference type="Proteomes" id="UP000199598"/>
    </source>
</evidence>
<dbReference type="InterPro" id="IPR051458">
    <property type="entry name" value="Cyt/Met_Dipeptidase"/>
</dbReference>
<proteinExistence type="predicted"/>
<dbReference type="PANTHER" id="PTHR43270:SF12">
    <property type="entry name" value="SUCCINYL-DIAMINOPIMELATE DESUCCINYLASE"/>
    <property type="match status" value="1"/>
</dbReference>
<dbReference type="Pfam" id="PF01546">
    <property type="entry name" value="Peptidase_M20"/>
    <property type="match status" value="1"/>
</dbReference>
<dbReference type="Pfam" id="PF07687">
    <property type="entry name" value="M20_dimer"/>
    <property type="match status" value="1"/>
</dbReference>
<comment type="caution">
    <text evidence="5">The sequence shown here is derived from an EMBL/GenBank/DDBJ whole genome shotgun (WGS) entry which is preliminary data.</text>
</comment>
<dbReference type="EMBL" id="FOSK01000011">
    <property type="protein sequence ID" value="SFK90089.1"/>
    <property type="molecule type" value="Genomic_DNA"/>
</dbReference>
<dbReference type="PANTHER" id="PTHR43270">
    <property type="entry name" value="BETA-ALA-HIS DIPEPTIDASE"/>
    <property type="match status" value="1"/>
</dbReference>
<protein>
    <submittedName>
        <fullName evidence="5">Acetylornithine deacetylase/Succinyl-diaminopimelate desuccinylase</fullName>
    </submittedName>
</protein>
<dbReference type="SUPFAM" id="SSF53187">
    <property type="entry name" value="Zn-dependent exopeptidases"/>
    <property type="match status" value="1"/>
</dbReference>
<evidence type="ECO:0000313" key="5">
    <source>
        <dbReference type="EMBL" id="SFK90089.1"/>
    </source>
</evidence>
<name>A0A1I4DB22_9HYPH</name>
<sequence length="462" mass="50774">MSNLDKVLDRIDQNLDQSLDRLFDLLRIKSISTDPEYKGDCREAAEWMARELTAIGIPSEVRDTTGHPMVVGHRVADGKPGPHVLFYGHYDVQPVDPIELWNADPFDPQVVTREDGSKMIVARGANDDKGQLMTFVEAVRAWVEESGDVPINISVLLEGEEESGSPSLQPFLDANKEELSKDLALVCDTSMWDKGTPAISVMLRGLVGEEITLKGPSKDLHSGMYGGAARNPLHVLSDMVAGLRDENGRITLPGFYDGVLELPEDVKKMWDNLGFSTEEFLGGIGLKDLGGEKNRSGLEQIWARPTCEVNGLWGGYTGAGFKTVIPAEAHAKISFRLVGDQDPEKIREAFHSYLKSKTPADFELELHPHGGDRALRMDFDAPALAKGRAALSAEWDKPAALVGCGGSIPIVGSFKRTLDMDSLLIGFGLDEDQIHSPNEKYELKSFHKGIRSWARVLEELAK</sequence>
<keyword evidence="2" id="KW-0479">Metal-binding</keyword>
<evidence type="ECO:0000259" key="4">
    <source>
        <dbReference type="Pfam" id="PF07687"/>
    </source>
</evidence>
<feature type="domain" description="Peptidase M20 dimerisation" evidence="4">
    <location>
        <begin position="203"/>
        <end position="359"/>
    </location>
</feature>
<dbReference type="RefSeq" id="WP_093521993.1">
    <property type="nucleotide sequence ID" value="NZ_FOSK01000011.1"/>
</dbReference>
<gene>
    <name evidence="5" type="ORF">SAMN04488518_11164</name>
</gene>